<dbReference type="Proteomes" id="UP001162031">
    <property type="component" value="Unassembled WGS sequence"/>
</dbReference>
<keyword evidence="3" id="KW-1185">Reference proteome</keyword>
<feature type="region of interest" description="Disordered" evidence="1">
    <location>
        <begin position="95"/>
        <end position="164"/>
    </location>
</feature>
<gene>
    <name evidence="2" type="ORF">HBR001_LOCUS5847</name>
</gene>
<feature type="compositionally biased region" description="Basic and acidic residues" evidence="1">
    <location>
        <begin position="131"/>
        <end position="141"/>
    </location>
</feature>
<evidence type="ECO:0000313" key="3">
    <source>
        <dbReference type="Proteomes" id="UP001162031"/>
    </source>
</evidence>
<comment type="caution">
    <text evidence="2">The sequence shown here is derived from an EMBL/GenBank/DDBJ whole genome shotgun (WGS) entry which is preliminary data.</text>
</comment>
<name>A0AAV0U9J8_HYABA</name>
<proteinExistence type="predicted"/>
<evidence type="ECO:0008006" key="4">
    <source>
        <dbReference type="Google" id="ProtNLM"/>
    </source>
</evidence>
<dbReference type="EMBL" id="CANTFL010001198">
    <property type="protein sequence ID" value="CAI5733454.1"/>
    <property type="molecule type" value="Genomic_DNA"/>
</dbReference>
<protein>
    <recommendedName>
        <fullName evidence="4">Ysc84 actin-binding domain-containing protein</fullName>
    </recommendedName>
</protein>
<dbReference type="AlphaFoldDB" id="A0AAV0U9J8"/>
<sequence length="164" mass="17738">MENRLAIGDARIGGVASDNASEDEKVYYGFGVFMGMPLAALKAMKDDFVEQQALSGGLPRGALLSSAAMNGCSHHVEDEANSCDTQVSVPMASLLVQQQQQQQQQPRVDSYEAIGSQQREYEDEPSTGYDQDLRHDERGGGDADNSDGSDDLGNKSHSLNFILH</sequence>
<organism evidence="2 3">
    <name type="scientific">Hyaloperonospora brassicae</name>
    <name type="common">Brassica downy mildew</name>
    <name type="synonym">Peronospora brassicae</name>
    <dbReference type="NCBI Taxonomy" id="162125"/>
    <lineage>
        <taxon>Eukaryota</taxon>
        <taxon>Sar</taxon>
        <taxon>Stramenopiles</taxon>
        <taxon>Oomycota</taxon>
        <taxon>Peronosporomycetes</taxon>
        <taxon>Peronosporales</taxon>
        <taxon>Peronosporaceae</taxon>
        <taxon>Hyaloperonospora</taxon>
    </lineage>
</organism>
<evidence type="ECO:0000313" key="2">
    <source>
        <dbReference type="EMBL" id="CAI5733454.1"/>
    </source>
</evidence>
<accession>A0AAV0U9J8</accession>
<feature type="compositionally biased region" description="Polar residues" evidence="1">
    <location>
        <begin position="155"/>
        <end position="164"/>
    </location>
</feature>
<evidence type="ECO:0000256" key="1">
    <source>
        <dbReference type="SAM" id="MobiDB-lite"/>
    </source>
</evidence>
<reference evidence="2" key="1">
    <citation type="submission" date="2022-12" db="EMBL/GenBank/DDBJ databases">
        <authorList>
            <person name="Webb A."/>
        </authorList>
    </citation>
    <scope>NUCLEOTIDE SEQUENCE</scope>
    <source>
        <strain evidence="2">Hp1</strain>
    </source>
</reference>